<dbReference type="CDD" id="cd08946">
    <property type="entry name" value="SDR_e"/>
    <property type="match status" value="1"/>
</dbReference>
<dbReference type="SUPFAM" id="SSF51735">
    <property type="entry name" value="NAD(P)-binding Rossmann-fold domains"/>
    <property type="match status" value="1"/>
</dbReference>
<dbReference type="PANTHER" id="PTHR43245">
    <property type="entry name" value="BIFUNCTIONAL POLYMYXIN RESISTANCE PROTEIN ARNA"/>
    <property type="match status" value="1"/>
</dbReference>
<feature type="domain" description="NAD-dependent epimerase/dehydratase" evidence="1">
    <location>
        <begin position="3"/>
        <end position="234"/>
    </location>
</feature>
<dbReference type="Proteomes" id="UP001375743">
    <property type="component" value="Unassembled WGS sequence"/>
</dbReference>
<dbReference type="Pfam" id="PF01370">
    <property type="entry name" value="Epimerase"/>
    <property type="match status" value="1"/>
</dbReference>
<keyword evidence="3" id="KW-1185">Reference proteome</keyword>
<comment type="caution">
    <text evidence="2">The sequence shown here is derived from an EMBL/GenBank/DDBJ whole genome shotgun (WGS) entry which is preliminary data.</text>
</comment>
<dbReference type="Gene3D" id="3.40.50.720">
    <property type="entry name" value="NAD(P)-binding Rossmann-like Domain"/>
    <property type="match status" value="1"/>
</dbReference>
<protein>
    <submittedName>
        <fullName evidence="2">SDR family oxidoreductase</fullName>
    </submittedName>
</protein>
<dbReference type="InterPro" id="IPR050177">
    <property type="entry name" value="Lipid_A_modif_metabolic_enz"/>
</dbReference>
<evidence type="ECO:0000313" key="3">
    <source>
        <dbReference type="Proteomes" id="UP001375743"/>
    </source>
</evidence>
<sequence length="340" mass="37078">MRVLVTGHKGYIGAVLVPLVQEAGHEVVGLDSGLYAGTELRPLAVVPEIEKDLRDVEAKDLAGIDAVIHLAALSNDPLGDLDPRLTYAINHEASVRLAEAAKAAGVRRFLFASSCSVYGVEGNAMADEESPLSPLTPYAESKVMVERDLKRLADRNFCPAYLRCATAYGVSPMQRFDVVVPNLVGHAVTTGKVVLKSDGTAWRPQVHIRDITLAYLLMLQAPASLIQDQAFNVGSTAENLRIRDLAEHVAEAVPGSEVVFAEGASPDRRSYRVSCDKLARALPDFRPAWTTRLGAREHYEAFRSGYYGTDPFEGPRFMRIKRIRARLAAGSLKEDLRPAA</sequence>
<dbReference type="EMBL" id="JBBLZC010000015">
    <property type="protein sequence ID" value="MEK0084507.1"/>
    <property type="molecule type" value="Genomic_DNA"/>
</dbReference>
<dbReference type="InterPro" id="IPR036291">
    <property type="entry name" value="NAD(P)-bd_dom_sf"/>
</dbReference>
<reference evidence="2 3" key="1">
    <citation type="submission" date="2024-01" db="EMBL/GenBank/DDBJ databases">
        <title>Multi-omics insights into the function and evolution of sodium benzoate biodegradation pathways in Benzoatithermus flavus gen. nov., sp. nov. from hot spring.</title>
        <authorList>
            <person name="Hu C.-J."/>
            <person name="Li W.-J."/>
        </authorList>
    </citation>
    <scope>NUCLEOTIDE SEQUENCE [LARGE SCALE GENOMIC DNA]</scope>
    <source>
        <strain evidence="2 3">SYSU G07066</strain>
    </source>
</reference>
<name>A0ABU8XTI2_9PROT</name>
<dbReference type="PANTHER" id="PTHR43245:SF23">
    <property type="entry name" value="NAD(P)-BINDING DOMAIN-CONTAINING PROTEIN"/>
    <property type="match status" value="1"/>
</dbReference>
<evidence type="ECO:0000313" key="2">
    <source>
        <dbReference type="EMBL" id="MEK0084507.1"/>
    </source>
</evidence>
<dbReference type="RefSeq" id="WP_418160359.1">
    <property type="nucleotide sequence ID" value="NZ_JBBLZC010000015.1"/>
</dbReference>
<accession>A0ABU8XTI2</accession>
<gene>
    <name evidence="2" type="ORF">U1T56_15225</name>
</gene>
<proteinExistence type="predicted"/>
<dbReference type="InterPro" id="IPR001509">
    <property type="entry name" value="Epimerase_deHydtase"/>
</dbReference>
<evidence type="ECO:0000259" key="1">
    <source>
        <dbReference type="Pfam" id="PF01370"/>
    </source>
</evidence>
<organism evidence="2 3">
    <name type="scientific">Benzoatithermus flavus</name>
    <dbReference type="NCBI Taxonomy" id="3108223"/>
    <lineage>
        <taxon>Bacteria</taxon>
        <taxon>Pseudomonadati</taxon>
        <taxon>Pseudomonadota</taxon>
        <taxon>Alphaproteobacteria</taxon>
        <taxon>Geminicoccales</taxon>
        <taxon>Geminicoccaceae</taxon>
        <taxon>Benzoatithermus</taxon>
    </lineage>
</organism>